<organism evidence="2 3">
    <name type="scientific">Nosema granulosis</name>
    <dbReference type="NCBI Taxonomy" id="83296"/>
    <lineage>
        <taxon>Eukaryota</taxon>
        <taxon>Fungi</taxon>
        <taxon>Fungi incertae sedis</taxon>
        <taxon>Microsporidia</taxon>
        <taxon>Nosematidae</taxon>
        <taxon>Nosema</taxon>
    </lineage>
</organism>
<evidence type="ECO:0000256" key="1">
    <source>
        <dbReference type="SAM" id="SignalP"/>
    </source>
</evidence>
<dbReference type="AlphaFoldDB" id="A0A9P6GZL3"/>
<gene>
    <name evidence="2" type="ORF">NGRA_1672</name>
</gene>
<keyword evidence="1" id="KW-0732">Signal</keyword>
<comment type="caution">
    <text evidence="2">The sequence shown here is derived from an EMBL/GenBank/DDBJ whole genome shotgun (WGS) entry which is preliminary data.</text>
</comment>
<feature type="signal peptide" evidence="1">
    <location>
        <begin position="1"/>
        <end position="18"/>
    </location>
</feature>
<name>A0A9P6GZL3_9MICR</name>
<sequence length="286" mass="34101">MNFLTFLFVCKVISMAVYEKIIVYNMDRIYLGDQFRKIKENPEMWNVEIHSIDIYSLFISKAPVPFIVKPLNSSILEFNIYVEDFDKYLSGDNIFYIETYPIKNPSQIFRTGIYKLEVLDLEKLSLHNIEYHVVVFLCHMVYLYRSIVHINIENFPVSKYKHILDQYTYTAYDIPKRFVDEIPLKKHHGNTCFVHFIKDCLRFSSNCKLLPDNKKIYRELIKKYASKGGIIAKNLCNKDFKRFIHILNNKFALFIDEYEPIQQKLLEIYGSKLKEAYENNRNCCIL</sequence>
<feature type="chain" id="PRO_5040500735" evidence="1">
    <location>
        <begin position="19"/>
        <end position="286"/>
    </location>
</feature>
<dbReference type="EMBL" id="SBJO01000121">
    <property type="protein sequence ID" value="KAF9762915.1"/>
    <property type="molecule type" value="Genomic_DNA"/>
</dbReference>
<evidence type="ECO:0000313" key="3">
    <source>
        <dbReference type="Proteomes" id="UP000740883"/>
    </source>
</evidence>
<proteinExistence type="predicted"/>
<accession>A0A9P6GZL3</accession>
<keyword evidence="3" id="KW-1185">Reference proteome</keyword>
<reference evidence="2 3" key="1">
    <citation type="journal article" date="2020" name="Genome Biol. Evol.">
        <title>Comparative genomics of strictly vertically transmitted, feminizing microsporidia endosymbionts of amphipod crustaceans.</title>
        <authorList>
            <person name="Cormier A."/>
            <person name="Chebbi M.A."/>
            <person name="Giraud I."/>
            <person name="Wattier R."/>
            <person name="Teixeira M."/>
            <person name="Gilbert C."/>
            <person name="Rigaud T."/>
            <person name="Cordaux R."/>
        </authorList>
    </citation>
    <scope>NUCLEOTIDE SEQUENCE [LARGE SCALE GENOMIC DNA]</scope>
    <source>
        <strain evidence="2 3">Ou3-Ou53</strain>
    </source>
</reference>
<protein>
    <submittedName>
        <fullName evidence="2">Uncharacterized protein</fullName>
    </submittedName>
</protein>
<dbReference type="Proteomes" id="UP000740883">
    <property type="component" value="Unassembled WGS sequence"/>
</dbReference>
<evidence type="ECO:0000313" key="2">
    <source>
        <dbReference type="EMBL" id="KAF9762915.1"/>
    </source>
</evidence>